<dbReference type="EMBL" id="MPUH01000752">
    <property type="protein sequence ID" value="OMJ74429.1"/>
    <property type="molecule type" value="Genomic_DNA"/>
</dbReference>
<dbReference type="GO" id="GO:0005634">
    <property type="term" value="C:nucleus"/>
    <property type="evidence" value="ECO:0007669"/>
    <property type="project" value="TreeGrafter"/>
</dbReference>
<feature type="domain" description="HTH myb-type" evidence="2">
    <location>
        <begin position="62"/>
        <end position="112"/>
    </location>
</feature>
<dbReference type="AlphaFoldDB" id="A0A1R2BCC5"/>
<evidence type="ECO:0000259" key="2">
    <source>
        <dbReference type="PROSITE" id="PS51294"/>
    </source>
</evidence>
<organism evidence="3 4">
    <name type="scientific">Stentor coeruleus</name>
    <dbReference type="NCBI Taxonomy" id="5963"/>
    <lineage>
        <taxon>Eukaryota</taxon>
        <taxon>Sar</taxon>
        <taxon>Alveolata</taxon>
        <taxon>Ciliophora</taxon>
        <taxon>Postciliodesmatophora</taxon>
        <taxon>Heterotrichea</taxon>
        <taxon>Heterotrichida</taxon>
        <taxon>Stentoridae</taxon>
        <taxon>Stentor</taxon>
    </lineage>
</organism>
<evidence type="ECO:0000313" key="4">
    <source>
        <dbReference type="Proteomes" id="UP000187209"/>
    </source>
</evidence>
<comment type="caution">
    <text evidence="3">The sequence shown here is derived from an EMBL/GenBank/DDBJ whole genome shotgun (WGS) entry which is preliminary data.</text>
</comment>
<dbReference type="GO" id="GO:0000978">
    <property type="term" value="F:RNA polymerase II cis-regulatory region sequence-specific DNA binding"/>
    <property type="evidence" value="ECO:0007669"/>
    <property type="project" value="TreeGrafter"/>
</dbReference>
<dbReference type="GO" id="GO:0000981">
    <property type="term" value="F:DNA-binding transcription factor activity, RNA polymerase II-specific"/>
    <property type="evidence" value="ECO:0007669"/>
    <property type="project" value="TreeGrafter"/>
</dbReference>
<reference evidence="3 4" key="1">
    <citation type="submission" date="2016-11" db="EMBL/GenBank/DDBJ databases">
        <title>The macronuclear genome of Stentor coeruleus: a giant cell with tiny introns.</title>
        <authorList>
            <person name="Slabodnick M."/>
            <person name="Ruby J.G."/>
            <person name="Reiff S.B."/>
            <person name="Swart E.C."/>
            <person name="Gosai S."/>
            <person name="Prabakaran S."/>
            <person name="Witkowska E."/>
            <person name="Larue G.E."/>
            <person name="Fisher S."/>
            <person name="Freeman R.M."/>
            <person name="Gunawardena J."/>
            <person name="Chu W."/>
            <person name="Stover N.A."/>
            <person name="Gregory B.D."/>
            <person name="Nowacki M."/>
            <person name="Derisi J."/>
            <person name="Roy S.W."/>
            <person name="Marshall W.F."/>
            <person name="Sood P."/>
        </authorList>
    </citation>
    <scope>NUCLEOTIDE SEQUENCE [LARGE SCALE GENOMIC DNA]</scope>
    <source>
        <strain evidence="3">WM001</strain>
    </source>
</reference>
<proteinExistence type="predicted"/>
<dbReference type="InterPro" id="IPR009057">
    <property type="entry name" value="Homeodomain-like_sf"/>
</dbReference>
<dbReference type="SUPFAM" id="SSF46689">
    <property type="entry name" value="Homeodomain-like"/>
    <property type="match status" value="1"/>
</dbReference>
<keyword evidence="4" id="KW-1185">Reference proteome</keyword>
<dbReference type="CDD" id="cd00167">
    <property type="entry name" value="SANT"/>
    <property type="match status" value="2"/>
</dbReference>
<dbReference type="OrthoDB" id="2143914at2759"/>
<dbReference type="InterPro" id="IPR050560">
    <property type="entry name" value="MYB_TF"/>
</dbReference>
<dbReference type="Proteomes" id="UP000187209">
    <property type="component" value="Unassembled WGS sequence"/>
</dbReference>
<dbReference type="PANTHER" id="PTHR45614">
    <property type="entry name" value="MYB PROTEIN-RELATED"/>
    <property type="match status" value="1"/>
</dbReference>
<evidence type="ECO:0000259" key="1">
    <source>
        <dbReference type="PROSITE" id="PS50090"/>
    </source>
</evidence>
<dbReference type="PROSITE" id="PS50090">
    <property type="entry name" value="MYB_LIKE"/>
    <property type="match status" value="2"/>
</dbReference>
<dbReference type="Pfam" id="PF13921">
    <property type="entry name" value="Myb_DNA-bind_6"/>
    <property type="match status" value="1"/>
</dbReference>
<sequence length="290" mass="34143">MGSNKYTWAPEEDQALIDLIDQIGEKKWCKIANLINEQFKNSDKTGKQCRERWYNHLNPNLNKESFNLEDEIKVFEYQKNFGNKWSEIASHFPGRNDNFIKNCFYSAIRRNIRKYNRKKVPSKQLKGTISSLLKNIHTRKILMNFPEHENPEPQKSKLEIRKDEQIVIEKIKDDRFVKPEVRDFPIKNEQLIPSVHMPTRLESIHRPSPLSMGIFRGIDDITPRLTATMSFGLMLDDYETLPELVPRNISIDLCRNDSVKADSSTKYKYILPDYSPSNSFQHYFSPRNSK</sequence>
<dbReference type="PROSITE" id="PS51294">
    <property type="entry name" value="HTH_MYB"/>
    <property type="match status" value="2"/>
</dbReference>
<accession>A0A1R2BCC5</accession>
<dbReference type="Gene3D" id="1.10.10.60">
    <property type="entry name" value="Homeodomain-like"/>
    <property type="match status" value="2"/>
</dbReference>
<feature type="domain" description="Myb-like" evidence="1">
    <location>
        <begin position="1"/>
        <end position="57"/>
    </location>
</feature>
<gene>
    <name evidence="3" type="ORF">SteCoe_26646</name>
</gene>
<feature type="domain" description="Myb-like" evidence="1">
    <location>
        <begin position="58"/>
        <end position="108"/>
    </location>
</feature>
<evidence type="ECO:0008006" key="5">
    <source>
        <dbReference type="Google" id="ProtNLM"/>
    </source>
</evidence>
<dbReference type="InterPro" id="IPR001005">
    <property type="entry name" value="SANT/Myb"/>
</dbReference>
<evidence type="ECO:0000313" key="3">
    <source>
        <dbReference type="EMBL" id="OMJ74429.1"/>
    </source>
</evidence>
<feature type="domain" description="HTH myb-type" evidence="2">
    <location>
        <begin position="1"/>
        <end position="61"/>
    </location>
</feature>
<protein>
    <recommendedName>
        <fullName evidence="5">Myb-like DNA-binding domain containing protein</fullName>
    </recommendedName>
</protein>
<dbReference type="PANTHER" id="PTHR45614:SF274">
    <property type="entry name" value="MYB-LIKE DNA-BINDING PROTEIN"/>
    <property type="match status" value="1"/>
</dbReference>
<dbReference type="InterPro" id="IPR017930">
    <property type="entry name" value="Myb_dom"/>
</dbReference>
<dbReference type="SMART" id="SM00717">
    <property type="entry name" value="SANT"/>
    <property type="match status" value="2"/>
</dbReference>
<name>A0A1R2BCC5_9CILI</name>